<protein>
    <submittedName>
        <fullName evidence="1">Uncharacterized protein</fullName>
    </submittedName>
</protein>
<organism evidence="1 2">
    <name type="scientific">Phytomonospora endophytica</name>
    <dbReference type="NCBI Taxonomy" id="714109"/>
    <lineage>
        <taxon>Bacteria</taxon>
        <taxon>Bacillati</taxon>
        <taxon>Actinomycetota</taxon>
        <taxon>Actinomycetes</taxon>
        <taxon>Micromonosporales</taxon>
        <taxon>Micromonosporaceae</taxon>
        <taxon>Phytomonospora</taxon>
    </lineage>
</organism>
<gene>
    <name evidence="1" type="ORF">HNR73_006212</name>
</gene>
<proteinExistence type="predicted"/>
<accession>A0A841G0X0</accession>
<dbReference type="AlphaFoldDB" id="A0A841G0X0"/>
<evidence type="ECO:0000313" key="1">
    <source>
        <dbReference type="EMBL" id="MBB6038329.1"/>
    </source>
</evidence>
<comment type="caution">
    <text evidence="1">The sequence shown here is derived from an EMBL/GenBank/DDBJ whole genome shotgun (WGS) entry which is preliminary data.</text>
</comment>
<evidence type="ECO:0000313" key="2">
    <source>
        <dbReference type="Proteomes" id="UP000548476"/>
    </source>
</evidence>
<sequence>MSITKSRVKKGKLTFTGTDGVEVDFSCQPTNVTIGTDYDESGDTVEVLCGDTDVPEVTTSRKLKVTAIQDFDSPEGFQAFLLANEGRVVEFEWLPNADGGPTFSGTVQCRVGDIGGDVASSLTSDLELPISRWDPPQWPNIPKPVFTVAEDKTDTDRKTAKVTITSGGPAAIGFGDTDTADDTVATADGAAVTHKYTETGELTITVSNKGGGTTQTVTIPFTDGTRKAP</sequence>
<keyword evidence="2" id="KW-1185">Reference proteome</keyword>
<dbReference type="EMBL" id="JACHGT010000016">
    <property type="protein sequence ID" value="MBB6038329.1"/>
    <property type="molecule type" value="Genomic_DNA"/>
</dbReference>
<reference evidence="1 2" key="1">
    <citation type="submission" date="2020-08" db="EMBL/GenBank/DDBJ databases">
        <title>Genomic Encyclopedia of Type Strains, Phase IV (KMG-IV): sequencing the most valuable type-strain genomes for metagenomic binning, comparative biology and taxonomic classification.</title>
        <authorList>
            <person name="Goeker M."/>
        </authorList>
    </citation>
    <scope>NUCLEOTIDE SEQUENCE [LARGE SCALE GENOMIC DNA]</scope>
    <source>
        <strain evidence="1 2">YIM 65646</strain>
    </source>
</reference>
<dbReference type="Proteomes" id="UP000548476">
    <property type="component" value="Unassembled WGS sequence"/>
</dbReference>
<dbReference type="RefSeq" id="WP_184791128.1">
    <property type="nucleotide sequence ID" value="NZ_BONT01000008.1"/>
</dbReference>
<name>A0A841G0X0_9ACTN</name>